<organism evidence="1 2">
    <name type="scientific">Colletotrichum chrysophilum</name>
    <dbReference type="NCBI Taxonomy" id="1836956"/>
    <lineage>
        <taxon>Eukaryota</taxon>
        <taxon>Fungi</taxon>
        <taxon>Dikarya</taxon>
        <taxon>Ascomycota</taxon>
        <taxon>Pezizomycotina</taxon>
        <taxon>Sordariomycetes</taxon>
        <taxon>Hypocreomycetidae</taxon>
        <taxon>Glomerellales</taxon>
        <taxon>Glomerellaceae</taxon>
        <taxon>Colletotrichum</taxon>
        <taxon>Colletotrichum gloeosporioides species complex</taxon>
    </lineage>
</organism>
<dbReference type="Proteomes" id="UP001243330">
    <property type="component" value="Unassembled WGS sequence"/>
</dbReference>
<evidence type="ECO:0000313" key="2">
    <source>
        <dbReference type="Proteomes" id="UP001243330"/>
    </source>
</evidence>
<sequence length="60" mass="7141">MRHKKPLPFFKSYIRGCNVHSPGKRDDYPNFAFHSPSKAFQLYRSIRKFRQQIKGDGRSL</sequence>
<proteinExistence type="predicted"/>
<keyword evidence="2" id="KW-1185">Reference proteome</keyword>
<gene>
    <name evidence="1" type="ORF">CCHR01_01392</name>
</gene>
<evidence type="ECO:0000313" key="1">
    <source>
        <dbReference type="EMBL" id="KAK1856010.1"/>
    </source>
</evidence>
<reference evidence="1" key="1">
    <citation type="submission" date="2023-01" db="EMBL/GenBank/DDBJ databases">
        <title>Colletotrichum chrysophilum M932 genome sequence.</title>
        <authorList>
            <person name="Baroncelli R."/>
        </authorList>
    </citation>
    <scope>NUCLEOTIDE SEQUENCE</scope>
    <source>
        <strain evidence="1">M932</strain>
    </source>
</reference>
<dbReference type="EMBL" id="JAQOWY010000014">
    <property type="protein sequence ID" value="KAK1856010.1"/>
    <property type="molecule type" value="Genomic_DNA"/>
</dbReference>
<name>A0AAD9AZ93_9PEZI</name>
<accession>A0AAD9AZ93</accession>
<protein>
    <submittedName>
        <fullName evidence="1">Uncharacterized protein</fullName>
    </submittedName>
</protein>
<dbReference type="AlphaFoldDB" id="A0AAD9AZ93"/>
<comment type="caution">
    <text evidence="1">The sequence shown here is derived from an EMBL/GenBank/DDBJ whole genome shotgun (WGS) entry which is preliminary data.</text>
</comment>